<dbReference type="EMBL" id="CP025084">
    <property type="protein sequence ID" value="AUH04724.1"/>
    <property type="molecule type" value="Genomic_DNA"/>
</dbReference>
<evidence type="ECO:0000313" key="8">
    <source>
        <dbReference type="Proteomes" id="UP000233778"/>
    </source>
</evidence>
<dbReference type="InterPro" id="IPR002347">
    <property type="entry name" value="SDR_fam"/>
</dbReference>
<dbReference type="STRING" id="104623.Ser39006_03142"/>
<evidence type="ECO:0000313" key="6">
    <source>
        <dbReference type="EMBL" id="AUH04724.1"/>
    </source>
</evidence>
<evidence type="ECO:0000313" key="5">
    <source>
        <dbReference type="EMBL" id="AUH00404.1"/>
    </source>
</evidence>
<dbReference type="Proteomes" id="UP000233778">
    <property type="component" value="Chromosome"/>
</dbReference>
<dbReference type="PROSITE" id="PS00061">
    <property type="entry name" value="ADH_SHORT"/>
    <property type="match status" value="1"/>
</dbReference>
<dbReference type="InterPro" id="IPR020904">
    <property type="entry name" value="Sc_DH/Rdtase_CS"/>
</dbReference>
<dbReference type="GO" id="GO:0016491">
    <property type="term" value="F:oxidoreductase activity"/>
    <property type="evidence" value="ECO:0007669"/>
    <property type="project" value="UniProtKB-KW"/>
</dbReference>
<dbReference type="PRINTS" id="PR00080">
    <property type="entry name" value="SDRFAMILY"/>
</dbReference>
<protein>
    <submittedName>
        <fullName evidence="6">Oxidoreductase</fullName>
    </submittedName>
</protein>
<dbReference type="KEGG" id="sera:Ser39006_011645"/>
<gene>
    <name evidence="5" type="ORF">CWC46_11640</name>
    <name evidence="6" type="ORF">Ser39006_011645</name>
</gene>
<dbReference type="PRINTS" id="PR00081">
    <property type="entry name" value="GDHRDH"/>
</dbReference>
<comment type="similarity">
    <text evidence="1 3">Belongs to the short-chain dehydrogenases/reductases (SDR) family.</text>
</comment>
<evidence type="ECO:0000256" key="3">
    <source>
        <dbReference type="RuleBase" id="RU000363"/>
    </source>
</evidence>
<dbReference type="EMBL" id="CP025085">
    <property type="protein sequence ID" value="AUH00404.1"/>
    <property type="molecule type" value="Genomic_DNA"/>
</dbReference>
<dbReference type="GO" id="GO:0016020">
    <property type="term" value="C:membrane"/>
    <property type="evidence" value="ECO:0007669"/>
    <property type="project" value="TreeGrafter"/>
</dbReference>
<dbReference type="Pfam" id="PF00106">
    <property type="entry name" value="adh_short"/>
    <property type="match status" value="1"/>
</dbReference>
<dbReference type="InterPro" id="IPR057326">
    <property type="entry name" value="KR_dom"/>
</dbReference>
<reference evidence="5 8" key="3">
    <citation type="submission" date="2017-11" db="EMBL/GenBank/DDBJ databases">
        <title>Complete genome sequence of Serratia sp. ATCC 39006 LacA.</title>
        <authorList>
            <person name="Hampton H.G."/>
            <person name="Jackson S.A."/>
            <person name="Jauregui R."/>
            <person name="Poulter G.T.M."/>
            <person name="Salmond G.P.C."/>
            <person name="Fineran P.C."/>
        </authorList>
    </citation>
    <scope>NUCLEOTIDE SEQUENCE [LARGE SCALE GENOMIC DNA]</scope>
    <source>
        <strain evidence="5 8">ATCC 39006</strain>
    </source>
</reference>
<dbReference type="Gene3D" id="3.40.50.720">
    <property type="entry name" value="NAD(P)-binding Rossmann-like Domain"/>
    <property type="match status" value="1"/>
</dbReference>
<dbReference type="SUPFAM" id="SSF51735">
    <property type="entry name" value="NAD(P)-binding Rossmann-fold domains"/>
    <property type="match status" value="1"/>
</dbReference>
<evidence type="ECO:0000313" key="7">
    <source>
        <dbReference type="Proteomes" id="UP000017700"/>
    </source>
</evidence>
<feature type="domain" description="Ketoreductase" evidence="4">
    <location>
        <begin position="6"/>
        <end position="184"/>
    </location>
</feature>
<reference evidence="6 7" key="1">
    <citation type="journal article" date="2013" name="Genome Announc.">
        <title>Draft genome sequence of Serratia sp. strain ATCC 39006, a model bacterium for analysis of the biosynthesis and regulation of prodigiosin, a carbapenem, and gas vesicles.</title>
        <authorList>
            <person name="Fineran P.C."/>
            <person name="Iglesias Cans M.C."/>
            <person name="Ramsay J.P."/>
            <person name="Wilf N.M."/>
            <person name="Cossyleon D."/>
            <person name="McNeil M.B."/>
            <person name="Williamson N.R."/>
            <person name="Monson R.E."/>
            <person name="Becher S.A."/>
            <person name="Stanton J.A."/>
            <person name="Brugger K."/>
            <person name="Brown S.D."/>
            <person name="Salmond G.P."/>
        </authorList>
    </citation>
    <scope>NUCLEOTIDE SEQUENCE [LARGE SCALE GENOMIC DNA]</scope>
    <source>
        <strain evidence="6">ATCC 39006</strain>
        <strain evidence="7">ATCC 39006 / SC 11482</strain>
    </source>
</reference>
<sequence>MQIVGNTILVTGGNSGIGQGLAEALHRLGNQVIIAGRRQSALDKVTAANPGMQSTLLDMDDAGAFRAFATDMAARFPTLNVLVNNAGIQRPENLLNPLEDWSAMEAMVTINLLSPMRLTSAMLPLLLRQKRSTVINVTSAMAFVPGVGVPTYCATKAAMHSYTQSLRRQLRETSVNVIEIIPPYVQTNLGPGHGTDSRAMPLADFITETMAILRDNPEATEVVVERSKQLRFAAEQGRYDATFKGLNEAMWSA</sequence>
<evidence type="ECO:0000256" key="1">
    <source>
        <dbReference type="ARBA" id="ARBA00006484"/>
    </source>
</evidence>
<accession>A0A2I5TJH2</accession>
<dbReference type="AlphaFoldDB" id="A0A2I5TJH2"/>
<organism evidence="6 7">
    <name type="scientific">Serratia sp. (strain ATCC 39006)</name>
    <name type="common">Prodigiosinella confusarubida</name>
    <dbReference type="NCBI Taxonomy" id="104623"/>
    <lineage>
        <taxon>Bacteria</taxon>
        <taxon>Pseudomonadati</taxon>
        <taxon>Pseudomonadota</taxon>
        <taxon>Gammaproteobacteria</taxon>
        <taxon>Enterobacterales</taxon>
        <taxon>Pectobacteriaceae</taxon>
        <taxon>Prodigiosinella</taxon>
    </lineage>
</organism>
<evidence type="ECO:0000259" key="4">
    <source>
        <dbReference type="SMART" id="SM00822"/>
    </source>
</evidence>
<dbReference type="PANTHER" id="PTHR44196:SF1">
    <property type="entry name" value="DEHYDROGENASE_REDUCTASE SDR FAMILY MEMBER 7B"/>
    <property type="match status" value="1"/>
</dbReference>
<dbReference type="KEGG" id="serq:CWC46_11640"/>
<reference evidence="6" key="2">
    <citation type="submission" date="2013-09" db="EMBL/GenBank/DDBJ databases">
        <authorList>
            <person name="Wang G."/>
            <person name="Yang Y."/>
            <person name="Su Y."/>
        </authorList>
    </citation>
    <scope>NUCLEOTIDE SEQUENCE</scope>
    <source>
        <strain evidence="6">ATCC 39006</strain>
    </source>
</reference>
<dbReference type="PANTHER" id="PTHR44196">
    <property type="entry name" value="DEHYDROGENASE/REDUCTASE SDR FAMILY MEMBER 7B"/>
    <property type="match status" value="1"/>
</dbReference>
<dbReference type="InterPro" id="IPR036291">
    <property type="entry name" value="NAD(P)-bd_dom_sf"/>
</dbReference>
<proteinExistence type="inferred from homology"/>
<reference evidence="6" key="4">
    <citation type="submission" date="2017-11" db="EMBL/GenBank/DDBJ databases">
        <title>Complete genome sequence of Serratia sp. ATCC 39006.</title>
        <authorList>
            <person name="Hampton H.G."/>
            <person name="Jackson S.A."/>
            <person name="Jauregui R."/>
            <person name="Poulter G.T.M."/>
            <person name="Salmond G.P.C."/>
            <person name="Fineran P.C."/>
        </authorList>
    </citation>
    <scope>NUCLEOTIDE SEQUENCE</scope>
    <source>
        <strain evidence="6">ATCC 39006</strain>
    </source>
</reference>
<dbReference type="Proteomes" id="UP000017700">
    <property type="component" value="Chromosome"/>
</dbReference>
<keyword evidence="7" id="KW-1185">Reference proteome</keyword>
<dbReference type="OrthoDB" id="9810734at2"/>
<evidence type="ECO:0000256" key="2">
    <source>
        <dbReference type="ARBA" id="ARBA00023002"/>
    </source>
</evidence>
<dbReference type="SMART" id="SM00822">
    <property type="entry name" value="PKS_KR"/>
    <property type="match status" value="1"/>
</dbReference>
<name>A0A2I5TJH2_SERS3</name>
<dbReference type="RefSeq" id="WP_021016404.1">
    <property type="nucleotide sequence ID" value="NZ_CP025084.1"/>
</dbReference>
<keyword evidence="2" id="KW-0560">Oxidoreductase</keyword>